<dbReference type="InterPro" id="IPR003848">
    <property type="entry name" value="DUF218"/>
</dbReference>
<organism evidence="2 3">
    <name type="scientific">Sphingomonas morindae</name>
    <dbReference type="NCBI Taxonomy" id="1541170"/>
    <lineage>
        <taxon>Bacteria</taxon>
        <taxon>Pseudomonadati</taxon>
        <taxon>Pseudomonadota</taxon>
        <taxon>Alphaproteobacteria</taxon>
        <taxon>Sphingomonadales</taxon>
        <taxon>Sphingomonadaceae</taxon>
        <taxon>Sphingomonas</taxon>
    </lineage>
</organism>
<dbReference type="CDD" id="cd06259">
    <property type="entry name" value="YdcF-like"/>
    <property type="match status" value="1"/>
</dbReference>
<evidence type="ECO:0000313" key="2">
    <source>
        <dbReference type="EMBL" id="USI72236.1"/>
    </source>
</evidence>
<reference evidence="2" key="1">
    <citation type="journal article" date="2022" name="Toxins">
        <title>Genomic Analysis of Sphingopyxis sp. USTB-05 for Biodegrading Cyanobacterial Hepatotoxins.</title>
        <authorList>
            <person name="Liu C."/>
            <person name="Xu Q."/>
            <person name="Zhao Z."/>
            <person name="Zhang H."/>
            <person name="Liu X."/>
            <person name="Yin C."/>
            <person name="Liu Y."/>
            <person name="Yan H."/>
        </authorList>
    </citation>
    <scope>NUCLEOTIDE SEQUENCE</scope>
    <source>
        <strain evidence="2">NBD5</strain>
    </source>
</reference>
<dbReference type="RefSeq" id="WP_252166045.1">
    <property type="nucleotide sequence ID" value="NZ_CP084930.1"/>
</dbReference>
<accession>A0ABY4X5T4</accession>
<evidence type="ECO:0000259" key="1">
    <source>
        <dbReference type="Pfam" id="PF02698"/>
    </source>
</evidence>
<dbReference type="Pfam" id="PF02698">
    <property type="entry name" value="DUF218"/>
    <property type="match status" value="1"/>
</dbReference>
<name>A0ABY4X5T4_9SPHN</name>
<dbReference type="EMBL" id="CP084930">
    <property type="protein sequence ID" value="USI72236.1"/>
    <property type="molecule type" value="Genomic_DNA"/>
</dbReference>
<dbReference type="Proteomes" id="UP001056937">
    <property type="component" value="Chromosome 1"/>
</dbReference>
<sequence>MISRFLSLLVIVWALGFAVFAITLPRPAGDAMTDAVVVLTGGAGRLERGLDLLARHRARRLFLSGTDRTVRKKELAARTGRPQALFDCCVDLGKDSVDTRSNAKETAQWLGAHRFRSVRLITTDWHMPRAHHDLAAATRGLGVTILVDAVPSHPSFTTLFTEYQKYLLRRAAAPFGY</sequence>
<keyword evidence="3" id="KW-1185">Reference proteome</keyword>
<evidence type="ECO:0000313" key="3">
    <source>
        <dbReference type="Proteomes" id="UP001056937"/>
    </source>
</evidence>
<protein>
    <submittedName>
        <fullName evidence="2">YdcF family protein</fullName>
    </submittedName>
</protein>
<feature type="domain" description="DUF218" evidence="1">
    <location>
        <begin position="34"/>
        <end position="152"/>
    </location>
</feature>
<gene>
    <name evidence="2" type="ORF">LHA26_13160</name>
</gene>
<proteinExistence type="predicted"/>